<dbReference type="EMBL" id="CP014584">
    <property type="protein sequence ID" value="ANZ73368.1"/>
    <property type="molecule type" value="Genomic_DNA"/>
</dbReference>
<dbReference type="AlphaFoldDB" id="A0A1B2J5V4"/>
<sequence length="282" mass="31632">MLPIIPRRLANHSKGVVSNKSILSSLSLKRTLFRFNSPLIASPVIRAIVTRSYSQHRGTNPWSSRSNKKFNQLIPDPLKVLIGLVGTASLLFVVAAPLLFVILPPILLGGYFTTRLRLRRTENQMQQRWQRALSSSLKFTPRDDLTVSQIELSRAVLDRLVLAVDDNEQHLKDILGLKVDQDGILPRLALGEVGRIEYDSRYSLPGVEEILMVLFFPLTDGKHKLANVIVSLAGNSLSPSESRKMVLEIQAGNFVRPVFITNDRQFEDDLVIDVKGKTTTRD</sequence>
<reference evidence="2 3" key="1">
    <citation type="submission" date="2016-02" db="EMBL/GenBank/DDBJ databases">
        <title>Comparative genomic and transcriptomic foundation for Pichia pastoris.</title>
        <authorList>
            <person name="Love K.R."/>
            <person name="Shah K.A."/>
            <person name="Whittaker C.A."/>
            <person name="Wu J."/>
            <person name="Bartlett M.C."/>
            <person name="Ma D."/>
            <person name="Leeson R.L."/>
            <person name="Priest M."/>
            <person name="Young S.K."/>
            <person name="Love J.C."/>
        </authorList>
    </citation>
    <scope>NUCLEOTIDE SEQUENCE [LARGE SCALE GENOMIC DNA]</scope>
    <source>
        <strain evidence="2 3">ATCC 28485</strain>
    </source>
</reference>
<gene>
    <name evidence="2" type="ORF">ATY40_BA7500473</name>
</gene>
<evidence type="ECO:0000313" key="3">
    <source>
        <dbReference type="Proteomes" id="UP000094565"/>
    </source>
</evidence>
<protein>
    <submittedName>
        <fullName evidence="2">BA75_00473T0</fullName>
    </submittedName>
</protein>
<organism evidence="2 3">
    <name type="scientific">Komagataella pastoris</name>
    <name type="common">Yeast</name>
    <name type="synonym">Pichia pastoris</name>
    <dbReference type="NCBI Taxonomy" id="4922"/>
    <lineage>
        <taxon>Eukaryota</taxon>
        <taxon>Fungi</taxon>
        <taxon>Dikarya</taxon>
        <taxon>Ascomycota</taxon>
        <taxon>Saccharomycotina</taxon>
        <taxon>Pichiomycetes</taxon>
        <taxon>Pichiales</taxon>
        <taxon>Pichiaceae</taxon>
        <taxon>Komagataella</taxon>
    </lineage>
</organism>
<evidence type="ECO:0000256" key="1">
    <source>
        <dbReference type="SAM" id="Phobius"/>
    </source>
</evidence>
<dbReference type="OrthoDB" id="3979781at2759"/>
<keyword evidence="3" id="KW-1185">Reference proteome</keyword>
<keyword evidence="1" id="KW-0812">Transmembrane</keyword>
<keyword evidence="1" id="KW-0472">Membrane</keyword>
<accession>A0A1B2J5V4</accession>
<proteinExistence type="predicted"/>
<name>A0A1B2J5V4_PICPA</name>
<evidence type="ECO:0000313" key="2">
    <source>
        <dbReference type="EMBL" id="ANZ73368.1"/>
    </source>
</evidence>
<feature type="transmembrane region" description="Helical" evidence="1">
    <location>
        <begin position="80"/>
        <end position="112"/>
    </location>
</feature>
<dbReference type="Proteomes" id="UP000094565">
    <property type="component" value="Chromosome 1"/>
</dbReference>
<keyword evidence="1" id="KW-1133">Transmembrane helix</keyword>